<dbReference type="KEGG" id="rsz:130494830"/>
<keyword evidence="2" id="KW-1185">Reference proteome</keyword>
<dbReference type="Gene3D" id="1.20.1280.50">
    <property type="match status" value="1"/>
</dbReference>
<dbReference type="RefSeq" id="XP_056841615.1">
    <property type="nucleotide sequence ID" value="XM_056985635.1"/>
</dbReference>
<dbReference type="InterPro" id="IPR036047">
    <property type="entry name" value="F-box-like_dom_sf"/>
</dbReference>
<dbReference type="SUPFAM" id="SSF50965">
    <property type="entry name" value="Galactose oxidase, central domain"/>
    <property type="match status" value="1"/>
</dbReference>
<dbReference type="InterPro" id="IPR017451">
    <property type="entry name" value="F-box-assoc_interact_dom"/>
</dbReference>
<reference evidence="2" key="1">
    <citation type="journal article" date="2019" name="Database">
        <title>The radish genome database (RadishGD): an integrated information resource for radish genomics.</title>
        <authorList>
            <person name="Yu H.J."/>
            <person name="Baek S."/>
            <person name="Lee Y.J."/>
            <person name="Cho A."/>
            <person name="Mun J.H."/>
        </authorList>
    </citation>
    <scope>NUCLEOTIDE SEQUENCE [LARGE SCALE GENOMIC DNA]</scope>
    <source>
        <strain evidence="2">cv. WK10039</strain>
    </source>
</reference>
<dbReference type="InterPro" id="IPR011043">
    <property type="entry name" value="Gal_Oxase/kelch_b-propeller"/>
</dbReference>
<dbReference type="CDD" id="cd22157">
    <property type="entry name" value="F-box_AtFBW1-like"/>
    <property type="match status" value="1"/>
</dbReference>
<dbReference type="GeneID" id="130494830"/>
<evidence type="ECO:0000313" key="2">
    <source>
        <dbReference type="Proteomes" id="UP000504610"/>
    </source>
</evidence>
<dbReference type="SUPFAM" id="SSF81383">
    <property type="entry name" value="F-box domain"/>
    <property type="match status" value="1"/>
</dbReference>
<sequence>MQNLFPLFLPLNQEERPSTPAVLNVTRVLYNQILKLLQHAQNSLLEDAEEETIGKDDVEEEKIFDDRESEREVYLPEDLLVEILSRVPEASLARFRSTSKGWNALIKKDGSLAKNSLFVMLIYHKVYLVKLNVHGIHNNNFEKVISQFSLCDPLSTSSMKEVGIRSVFHCDGLLLCTTMDNTLVVWNPCSGETSRIIKPRNIHNGSDTYALGKSTCNNEYKILRVHHHGYGCRPLRLVEYEIYDFTANSWSVVGEARDWFIAERQGTCVDGNTYWLTSTYSPTEMKSALRCFDYSTERFGCVSLPVDPLSYNVYGLSVTREEQNLCLLTSRKVVHDIDVWMATKVKGTGDMSWSKLLTVKRIHSQQFIAFHVGMSFSVDRVSKVLLHPTKFKNSSNCLHIVGENYEHIKVDLRDVESKRSNHVKRAPTLVQIQQGSLGLGTWKVAPATKFS</sequence>
<evidence type="ECO:0000259" key="1">
    <source>
        <dbReference type="PROSITE" id="PS50181"/>
    </source>
</evidence>
<dbReference type="Pfam" id="PF07734">
    <property type="entry name" value="FBA_1"/>
    <property type="match status" value="1"/>
</dbReference>
<gene>
    <name evidence="3" type="primary">LOC130494830</name>
</gene>
<dbReference type="InterPro" id="IPR050796">
    <property type="entry name" value="SCF_F-box_component"/>
</dbReference>
<dbReference type="PANTHER" id="PTHR31672">
    <property type="entry name" value="BNACNNG10540D PROTEIN"/>
    <property type="match status" value="1"/>
</dbReference>
<dbReference type="AlphaFoldDB" id="A0A9W3BQL2"/>
<protein>
    <submittedName>
        <fullName evidence="3">F-box protein At4g10190</fullName>
    </submittedName>
</protein>
<feature type="domain" description="F-box" evidence="1">
    <location>
        <begin position="69"/>
        <end position="121"/>
    </location>
</feature>
<proteinExistence type="predicted"/>
<dbReference type="InterPro" id="IPR001810">
    <property type="entry name" value="F-box_dom"/>
</dbReference>
<name>A0A9W3BQL2_RAPSA</name>
<organism evidence="2 3">
    <name type="scientific">Raphanus sativus</name>
    <name type="common">Radish</name>
    <name type="synonym">Raphanus raphanistrum var. sativus</name>
    <dbReference type="NCBI Taxonomy" id="3726"/>
    <lineage>
        <taxon>Eukaryota</taxon>
        <taxon>Viridiplantae</taxon>
        <taxon>Streptophyta</taxon>
        <taxon>Embryophyta</taxon>
        <taxon>Tracheophyta</taxon>
        <taxon>Spermatophyta</taxon>
        <taxon>Magnoliopsida</taxon>
        <taxon>eudicotyledons</taxon>
        <taxon>Gunneridae</taxon>
        <taxon>Pentapetalae</taxon>
        <taxon>rosids</taxon>
        <taxon>malvids</taxon>
        <taxon>Brassicales</taxon>
        <taxon>Brassicaceae</taxon>
        <taxon>Brassiceae</taxon>
        <taxon>Raphanus</taxon>
    </lineage>
</organism>
<dbReference type="Pfam" id="PF00646">
    <property type="entry name" value="F-box"/>
    <property type="match status" value="1"/>
</dbReference>
<evidence type="ECO:0000313" key="3">
    <source>
        <dbReference type="RefSeq" id="XP_056841615.1"/>
    </source>
</evidence>
<dbReference type="PROSITE" id="PS50181">
    <property type="entry name" value="FBOX"/>
    <property type="match status" value="1"/>
</dbReference>
<reference evidence="3" key="2">
    <citation type="submission" date="2025-08" db="UniProtKB">
        <authorList>
            <consortium name="RefSeq"/>
        </authorList>
    </citation>
    <scope>IDENTIFICATION</scope>
    <source>
        <tissue evidence="3">Leaf</tissue>
    </source>
</reference>
<dbReference type="InterPro" id="IPR006527">
    <property type="entry name" value="F-box-assoc_dom_typ1"/>
</dbReference>
<dbReference type="NCBIfam" id="TIGR01640">
    <property type="entry name" value="F_box_assoc_1"/>
    <property type="match status" value="1"/>
</dbReference>
<dbReference type="SMART" id="SM00256">
    <property type="entry name" value="FBOX"/>
    <property type="match status" value="1"/>
</dbReference>
<dbReference type="PANTHER" id="PTHR31672:SF13">
    <property type="entry name" value="F-BOX PROTEIN CPR30-LIKE"/>
    <property type="match status" value="1"/>
</dbReference>
<accession>A0A9W3BQL2</accession>
<dbReference type="OrthoDB" id="1100880at2759"/>
<dbReference type="Proteomes" id="UP000504610">
    <property type="component" value="Chromosome 5"/>
</dbReference>